<accession>A0A9N9GJM9</accession>
<evidence type="ECO:0000313" key="1">
    <source>
        <dbReference type="EMBL" id="CAG8613186.1"/>
    </source>
</evidence>
<evidence type="ECO:0000313" key="2">
    <source>
        <dbReference type="Proteomes" id="UP000789375"/>
    </source>
</evidence>
<reference evidence="1" key="1">
    <citation type="submission" date="2021-06" db="EMBL/GenBank/DDBJ databases">
        <authorList>
            <person name="Kallberg Y."/>
            <person name="Tangrot J."/>
            <person name="Rosling A."/>
        </authorList>
    </citation>
    <scope>NUCLEOTIDE SEQUENCE</scope>
    <source>
        <strain evidence="1">87-6 pot B 2015</strain>
    </source>
</reference>
<organism evidence="1 2">
    <name type="scientific">Funneliformis mosseae</name>
    <name type="common">Endomycorrhizal fungus</name>
    <name type="synonym">Glomus mosseae</name>
    <dbReference type="NCBI Taxonomy" id="27381"/>
    <lineage>
        <taxon>Eukaryota</taxon>
        <taxon>Fungi</taxon>
        <taxon>Fungi incertae sedis</taxon>
        <taxon>Mucoromycota</taxon>
        <taxon>Glomeromycotina</taxon>
        <taxon>Glomeromycetes</taxon>
        <taxon>Glomerales</taxon>
        <taxon>Glomeraceae</taxon>
        <taxon>Funneliformis</taxon>
    </lineage>
</organism>
<dbReference type="AlphaFoldDB" id="A0A9N9GJM9"/>
<dbReference type="EMBL" id="CAJVPP010002847">
    <property type="protein sequence ID" value="CAG8613186.1"/>
    <property type="molecule type" value="Genomic_DNA"/>
</dbReference>
<name>A0A9N9GJM9_FUNMO</name>
<keyword evidence="2" id="KW-1185">Reference proteome</keyword>
<sequence length="82" mass="9528">MKEAFKEADKEIPNISILRKANPDAVYKSRTFTFKNLTKPINFSLITSYLEKDENNEVFQDTQLIELGIPSSIQLRGNMNYR</sequence>
<comment type="caution">
    <text evidence="1">The sequence shown here is derived from an EMBL/GenBank/DDBJ whole genome shotgun (WGS) entry which is preliminary data.</text>
</comment>
<proteinExistence type="predicted"/>
<gene>
    <name evidence="1" type="ORF">FMOSSE_LOCUS9574</name>
</gene>
<dbReference type="Proteomes" id="UP000789375">
    <property type="component" value="Unassembled WGS sequence"/>
</dbReference>
<protein>
    <submittedName>
        <fullName evidence="1">8170_t:CDS:1</fullName>
    </submittedName>
</protein>